<reference evidence="2 3" key="1">
    <citation type="submission" date="2019-10" db="EMBL/GenBank/DDBJ databases">
        <title>Assembly and Annotation for the nematode Trichostrongylus colubriformis.</title>
        <authorList>
            <person name="Martin J."/>
        </authorList>
    </citation>
    <scope>NUCLEOTIDE SEQUENCE [LARGE SCALE GENOMIC DNA]</scope>
    <source>
        <strain evidence="2">G859</strain>
        <tissue evidence="2">Whole worm</tissue>
    </source>
</reference>
<dbReference type="EMBL" id="WIXE01025478">
    <property type="protein sequence ID" value="KAK5964685.1"/>
    <property type="molecule type" value="Genomic_DNA"/>
</dbReference>
<keyword evidence="3" id="KW-1185">Reference proteome</keyword>
<sequence length="145" mass="16161">MPECMACLPSERLVSDINFVKRVFDYLDIECSPLSVYRMGQLNPSLTSLLKVVLPSSFYASQVLRRAPRLKHFSTPKIFIRPSLAQEERNRARAERLARRKGLSAKPVSSHNGDIDNASPNLVDVSDASIRAVVPNDDFASTSNL</sequence>
<name>A0AAN8EUT4_TRICO</name>
<evidence type="ECO:0000313" key="2">
    <source>
        <dbReference type="EMBL" id="KAK5964685.1"/>
    </source>
</evidence>
<evidence type="ECO:0000313" key="3">
    <source>
        <dbReference type="Proteomes" id="UP001331761"/>
    </source>
</evidence>
<gene>
    <name evidence="2" type="ORF">GCK32_018438</name>
</gene>
<dbReference type="AlphaFoldDB" id="A0AAN8EUT4"/>
<comment type="caution">
    <text evidence="2">The sequence shown here is derived from an EMBL/GenBank/DDBJ whole genome shotgun (WGS) entry which is preliminary data.</text>
</comment>
<dbReference type="Proteomes" id="UP001331761">
    <property type="component" value="Unassembled WGS sequence"/>
</dbReference>
<protein>
    <submittedName>
        <fullName evidence="2">Uncharacterized protein</fullName>
    </submittedName>
</protein>
<accession>A0AAN8EUT4</accession>
<proteinExistence type="predicted"/>
<organism evidence="2 3">
    <name type="scientific">Trichostrongylus colubriformis</name>
    <name type="common">Black scour worm</name>
    <dbReference type="NCBI Taxonomy" id="6319"/>
    <lineage>
        <taxon>Eukaryota</taxon>
        <taxon>Metazoa</taxon>
        <taxon>Ecdysozoa</taxon>
        <taxon>Nematoda</taxon>
        <taxon>Chromadorea</taxon>
        <taxon>Rhabditida</taxon>
        <taxon>Rhabditina</taxon>
        <taxon>Rhabditomorpha</taxon>
        <taxon>Strongyloidea</taxon>
        <taxon>Trichostrongylidae</taxon>
        <taxon>Trichostrongylus</taxon>
    </lineage>
</organism>
<feature type="region of interest" description="Disordered" evidence="1">
    <location>
        <begin position="95"/>
        <end position="119"/>
    </location>
</feature>
<evidence type="ECO:0000256" key="1">
    <source>
        <dbReference type="SAM" id="MobiDB-lite"/>
    </source>
</evidence>